<reference evidence="2" key="1">
    <citation type="submission" date="2016-03" db="EMBL/GenBank/DDBJ databases">
        <title>Mechanisms controlling the formation of the plant cell surface in tip-growing cells are functionally conserved among land plants.</title>
        <authorList>
            <person name="Honkanen S."/>
            <person name="Jones V.A."/>
            <person name="Morieri G."/>
            <person name="Champion C."/>
            <person name="Hetherington A.J."/>
            <person name="Kelly S."/>
            <person name="Saint-Marcoux D."/>
            <person name="Proust H."/>
            <person name="Prescott H."/>
            <person name="Dolan L."/>
        </authorList>
    </citation>
    <scope>NUCLEOTIDE SEQUENCE [LARGE SCALE GENOMIC DNA]</scope>
    <source>
        <tissue evidence="2">Whole gametophyte</tissue>
    </source>
</reference>
<protein>
    <recommendedName>
        <fullName evidence="4">HMA domain-containing protein</fullName>
    </recommendedName>
</protein>
<accession>A0A176VH26</accession>
<feature type="region of interest" description="Disordered" evidence="1">
    <location>
        <begin position="541"/>
        <end position="582"/>
    </location>
</feature>
<proteinExistence type="predicted"/>
<feature type="compositionally biased region" description="Basic and acidic residues" evidence="1">
    <location>
        <begin position="430"/>
        <end position="444"/>
    </location>
</feature>
<feature type="compositionally biased region" description="Gly residues" evidence="1">
    <location>
        <begin position="451"/>
        <end position="460"/>
    </location>
</feature>
<keyword evidence="3" id="KW-1185">Reference proteome</keyword>
<feature type="region of interest" description="Disordered" evidence="1">
    <location>
        <begin position="46"/>
        <end position="139"/>
    </location>
</feature>
<dbReference type="EMBL" id="LVLJ01003657">
    <property type="protein sequence ID" value="OAE20258.1"/>
    <property type="molecule type" value="Genomic_DNA"/>
</dbReference>
<comment type="caution">
    <text evidence="2">The sequence shown here is derived from an EMBL/GenBank/DDBJ whole genome shotgun (WGS) entry which is preliminary data.</text>
</comment>
<feature type="region of interest" description="Disordered" evidence="1">
    <location>
        <begin position="425"/>
        <end position="468"/>
    </location>
</feature>
<evidence type="ECO:0000313" key="3">
    <source>
        <dbReference type="Proteomes" id="UP000077202"/>
    </source>
</evidence>
<dbReference type="GO" id="GO:0046872">
    <property type="term" value="F:metal ion binding"/>
    <property type="evidence" value="ECO:0007669"/>
    <property type="project" value="InterPro"/>
</dbReference>
<dbReference type="AlphaFoldDB" id="A0A176VH26"/>
<organism evidence="2 3">
    <name type="scientific">Marchantia polymorpha subsp. ruderalis</name>
    <dbReference type="NCBI Taxonomy" id="1480154"/>
    <lineage>
        <taxon>Eukaryota</taxon>
        <taxon>Viridiplantae</taxon>
        <taxon>Streptophyta</taxon>
        <taxon>Embryophyta</taxon>
        <taxon>Marchantiophyta</taxon>
        <taxon>Marchantiopsida</taxon>
        <taxon>Marchantiidae</taxon>
        <taxon>Marchantiales</taxon>
        <taxon>Marchantiaceae</taxon>
        <taxon>Marchantia</taxon>
    </lineage>
</organism>
<name>A0A176VH26_MARPO</name>
<dbReference type="Proteomes" id="UP000077202">
    <property type="component" value="Unassembled WGS sequence"/>
</dbReference>
<evidence type="ECO:0000256" key="1">
    <source>
        <dbReference type="SAM" id="MobiDB-lite"/>
    </source>
</evidence>
<feature type="compositionally biased region" description="Low complexity" evidence="1">
    <location>
        <begin position="57"/>
        <end position="67"/>
    </location>
</feature>
<feature type="compositionally biased region" description="Low complexity" evidence="1">
    <location>
        <begin position="100"/>
        <end position="116"/>
    </location>
</feature>
<dbReference type="Gene3D" id="3.30.70.100">
    <property type="match status" value="1"/>
</dbReference>
<feature type="compositionally biased region" description="Polar residues" evidence="1">
    <location>
        <begin position="570"/>
        <end position="582"/>
    </location>
</feature>
<evidence type="ECO:0008006" key="4">
    <source>
        <dbReference type="Google" id="ProtNLM"/>
    </source>
</evidence>
<dbReference type="InterPro" id="IPR036163">
    <property type="entry name" value="HMA_dom_sf"/>
</dbReference>
<dbReference type="SUPFAM" id="SSF55008">
    <property type="entry name" value="HMA, heavy metal-associated domain"/>
    <property type="match status" value="1"/>
</dbReference>
<evidence type="ECO:0000313" key="2">
    <source>
        <dbReference type="EMBL" id="OAE20258.1"/>
    </source>
</evidence>
<gene>
    <name evidence="2" type="ORF">AXG93_3960s1490</name>
</gene>
<sequence>MLSVNDVFYSNQEEPVRILGSSYGHSSRSQYRDGEYENSARYLHQNSRGRDGAYHNSSRYSRSSHSPPRFRRESITGLHLTERLFGSRRNRSSHSPPPSRDGGYYDHGSSYGSSYGQRNAHSPPGRYHGSHHTSYPTSSASATFATGYASSDIYHGQHTSTVPRTYQSTNFYNVYGQSVPGQTVKLKVPLCCEACEERITNHLLDLDGVQAVTCDQIKQKSSRATTDVALALDQLPKVKADAVAAVQGWSESRRRIEELGNLEFRKVCKHHTWTFSNGRAAPVWAVLDLTSKLRYRVLATTAQVAEISIFLHCLAFFPRVPASYNTLRPRSGEGSNREGPPPNSSTHCWIRGEIAAAAWIGIYRLCDPVNDGLGPQAKTETIFVGHHALAKLERWEQGSRPTTNQPTDRPADKFALACRNWLPASTLHPPVEEDQGRDGEEKASRKSTAAAGGGGGGGRVANGQQKRALRKSMIAIEEESRRLAKGKLMSDKMVRGGKLSVVDMQMQKFIQQNLRGVIGHLGNITGAIVARKEELKLKAKQGGGVADVLAGPPAKTIDENSERKRLRAHSVSQNRTDQGARA</sequence>